<sequence>MPRTRSRTTLLRKQVRSLERLPIELQTQIITYLKDIDPRSLLALARVSKSLYYQCIDHIYYEVKLNECNRRQFHRGLDSDMFFRVRKDLKSWYNNQHQALLFGQSTTLRRLLLFDKVHRVIIEDGFALERVVERAIDVARERYFISPSSYMKEKPQALFRNLSHGKKGLPCMIWEEDVMEEFESWIELSYLDDREYAEELDLSWSECDTNLARERLESLYVVKLCDPGTPLCIHVPADSVCHESQRHLNGVFKNNTPETLALHNVKLEDWRFGKSSWQYTPDEMHLFLLAQGLPKNTYERPLPHREALGRFLSYFSPQETHYKIHIYNYAREPTESEEDVKRKVFKISRREYAKKREFDLLCARKEAREEPGDEWSFQGELVIHFEKAVCKFCGCH</sequence>
<gene>
    <name evidence="2" type="ordered locus">CGB_F6390C</name>
</gene>
<keyword evidence="3" id="KW-1185">Reference proteome</keyword>
<feature type="domain" description="F-box" evidence="1">
    <location>
        <begin position="18"/>
        <end position="55"/>
    </location>
</feature>
<dbReference type="AlphaFoldDB" id="E6R7F5"/>
<dbReference type="EMBL" id="CP000291">
    <property type="protein sequence ID" value="ADV23196.1"/>
    <property type="molecule type" value="Genomic_DNA"/>
</dbReference>
<dbReference type="InterPro" id="IPR001810">
    <property type="entry name" value="F-box_dom"/>
</dbReference>
<reference evidence="2 3" key="1">
    <citation type="journal article" date="2011" name="MBio">
        <title>Genome variation in Cryptococcus gattii, an emerging pathogen of immunocompetent hosts.</title>
        <authorList>
            <person name="D'Souza C.A."/>
            <person name="Kronstad J.W."/>
            <person name="Taylor G."/>
            <person name="Warren R."/>
            <person name="Yuen M."/>
            <person name="Hu G."/>
            <person name="Jung W.H."/>
            <person name="Sham A."/>
            <person name="Kidd S.E."/>
            <person name="Tangen K."/>
            <person name="Lee N."/>
            <person name="Zeilmaker T."/>
            <person name="Sawkins J."/>
            <person name="McVicker G."/>
            <person name="Shah S."/>
            <person name="Gnerre S."/>
            <person name="Griggs A."/>
            <person name="Zeng Q."/>
            <person name="Bartlett K."/>
            <person name="Li W."/>
            <person name="Wang X."/>
            <person name="Heitman J."/>
            <person name="Stajich J.E."/>
            <person name="Fraser J.A."/>
            <person name="Meyer W."/>
            <person name="Carter D."/>
            <person name="Schein J."/>
            <person name="Krzywinski M."/>
            <person name="Kwon-Chung K.J."/>
            <person name="Varma A."/>
            <person name="Wang J."/>
            <person name="Brunham R."/>
            <person name="Fyfe M."/>
            <person name="Ouellette B.F."/>
            <person name="Siddiqui A."/>
            <person name="Marra M."/>
            <person name="Jones S."/>
            <person name="Holt R."/>
            <person name="Birren B.W."/>
            <person name="Galagan J.E."/>
            <person name="Cuomo C.A."/>
        </authorList>
    </citation>
    <scope>NUCLEOTIDE SEQUENCE [LARGE SCALE GENOMIC DNA]</scope>
    <source>
        <strain evidence="3">WM276 / ATCC MYA-4071</strain>
    </source>
</reference>
<dbReference type="VEuPathDB" id="FungiDB:CGB_F6390C"/>
<dbReference type="OrthoDB" id="2570600at2759"/>
<proteinExistence type="predicted"/>
<protein>
    <recommendedName>
        <fullName evidence="1">F-box domain-containing protein</fullName>
    </recommendedName>
</protein>
<evidence type="ECO:0000259" key="1">
    <source>
        <dbReference type="Pfam" id="PF00646"/>
    </source>
</evidence>
<dbReference type="RefSeq" id="XP_003194983.1">
    <property type="nucleotide sequence ID" value="XM_003194935.1"/>
</dbReference>
<name>E6R7F5_CRYGW</name>
<evidence type="ECO:0000313" key="2">
    <source>
        <dbReference type="EMBL" id="ADV23196.1"/>
    </source>
</evidence>
<dbReference type="Pfam" id="PF00646">
    <property type="entry name" value="F-box"/>
    <property type="match status" value="1"/>
</dbReference>
<dbReference type="SUPFAM" id="SSF81383">
    <property type="entry name" value="F-box domain"/>
    <property type="match status" value="1"/>
</dbReference>
<reference key="2">
    <citation type="journal article" date="2011" name="MBio">
        <title>Genome variation in Cryptococcus gattii, an emerging pathogen of immunocompetent hosts.</title>
        <authorList>
            <person name="D'Souza C.A."/>
            <person name="Kronstad J.W."/>
            <person name="Taylor G."/>
            <person name="Warren R."/>
            <person name="Yuen M."/>
            <person name="Hu G."/>
            <person name="Jung W.H."/>
            <person name="Sham A."/>
            <person name="Kidd S.E."/>
            <person name="Tangen K."/>
            <person name="Lee N."/>
            <person name="Zeilmaker T."/>
            <person name="Sawkins J."/>
            <person name="McVicker G."/>
            <person name="Shah S."/>
            <person name="Gnerre S."/>
            <person name="Griggs A."/>
            <person name="Zeng Q."/>
            <person name="Bartlett K."/>
            <person name="Li W."/>
            <person name="Wang X."/>
            <person name="Heitman J."/>
            <person name="Stajich J.E."/>
            <person name="Fraser J.A."/>
            <person name="Meyer W."/>
            <person name="Carter D."/>
            <person name="Schein J."/>
            <person name="Krzywinski M."/>
            <person name="Kwong-Chung K.J."/>
            <person name="Varma A."/>
            <person name="Wang J."/>
            <person name="Brunham R."/>
            <person name="Fyfe M."/>
            <person name="Ouellette B.F.F."/>
            <person name="Siddiqui A."/>
            <person name="Marra M."/>
            <person name="Jones S."/>
            <person name="Holt R."/>
            <person name="Birren B.W."/>
            <person name="Galagan J.E."/>
            <person name="Cuomo C.A."/>
        </authorList>
    </citation>
    <scope>NUCLEOTIDE SEQUENCE</scope>
    <source>
        <strain>WM276</strain>
    </source>
</reference>
<evidence type="ECO:0000313" key="3">
    <source>
        <dbReference type="Proteomes" id="UP000007805"/>
    </source>
</evidence>
<dbReference type="InterPro" id="IPR036047">
    <property type="entry name" value="F-box-like_dom_sf"/>
</dbReference>
<dbReference type="GeneID" id="10190658"/>
<dbReference type="Proteomes" id="UP000007805">
    <property type="component" value="Chromosome F"/>
</dbReference>
<organism evidence="2 3">
    <name type="scientific">Cryptococcus gattii serotype B (strain WM276 / ATCC MYA-4071)</name>
    <name type="common">Filobasidiella gattii</name>
    <name type="synonym">Cryptococcus bacillisporus</name>
    <dbReference type="NCBI Taxonomy" id="367775"/>
    <lineage>
        <taxon>Eukaryota</taxon>
        <taxon>Fungi</taxon>
        <taxon>Dikarya</taxon>
        <taxon>Basidiomycota</taxon>
        <taxon>Agaricomycotina</taxon>
        <taxon>Tremellomycetes</taxon>
        <taxon>Tremellales</taxon>
        <taxon>Cryptococcaceae</taxon>
        <taxon>Cryptococcus</taxon>
        <taxon>Cryptococcus gattii species complex</taxon>
    </lineage>
</organism>
<accession>E6R7F5</accession>
<dbReference type="KEGG" id="cgi:CGB_F6390C"/>
<dbReference type="HOGENOM" id="CLU_696422_0_0_1"/>